<dbReference type="RefSeq" id="WP_235000752.1">
    <property type="nucleotide sequence ID" value="NZ_FUWS01000002.1"/>
</dbReference>
<keyword evidence="3" id="KW-0813">Transport</keyword>
<comment type="subcellular location">
    <subcellularLocation>
        <location evidence="1">Cell membrane</location>
        <topology evidence="1">Peripheral membrane protein</topology>
    </subcellularLocation>
</comment>
<evidence type="ECO:0000313" key="9">
    <source>
        <dbReference type="EMBL" id="SJZ63342.1"/>
    </source>
</evidence>
<dbReference type="PROSITE" id="PS50893">
    <property type="entry name" value="ABC_TRANSPORTER_2"/>
    <property type="match status" value="1"/>
</dbReference>
<evidence type="ECO:0000256" key="7">
    <source>
        <dbReference type="ARBA" id="ARBA00023136"/>
    </source>
</evidence>
<dbReference type="PANTHER" id="PTHR43297">
    <property type="entry name" value="OLIGOPEPTIDE TRANSPORT ATP-BINDING PROTEIN APPD"/>
    <property type="match status" value="1"/>
</dbReference>
<evidence type="ECO:0000256" key="5">
    <source>
        <dbReference type="ARBA" id="ARBA00022741"/>
    </source>
</evidence>
<evidence type="ECO:0000256" key="6">
    <source>
        <dbReference type="ARBA" id="ARBA00022840"/>
    </source>
</evidence>
<accession>A0A1T4M8T5</accession>
<dbReference type="InterPro" id="IPR050388">
    <property type="entry name" value="ABC_Ni/Peptide_Import"/>
</dbReference>
<dbReference type="GO" id="GO:0016887">
    <property type="term" value="F:ATP hydrolysis activity"/>
    <property type="evidence" value="ECO:0007669"/>
    <property type="project" value="InterPro"/>
</dbReference>
<dbReference type="GO" id="GO:0005886">
    <property type="term" value="C:plasma membrane"/>
    <property type="evidence" value="ECO:0007669"/>
    <property type="project" value="UniProtKB-SubCell"/>
</dbReference>
<dbReference type="EMBL" id="FUWS01000002">
    <property type="protein sequence ID" value="SJZ63342.1"/>
    <property type="molecule type" value="Genomic_DNA"/>
</dbReference>
<dbReference type="AlphaFoldDB" id="A0A1T4M8T5"/>
<dbReference type="PROSITE" id="PS00211">
    <property type="entry name" value="ABC_TRANSPORTER_1"/>
    <property type="match status" value="1"/>
</dbReference>
<dbReference type="Gene3D" id="3.40.50.300">
    <property type="entry name" value="P-loop containing nucleotide triphosphate hydrolases"/>
    <property type="match status" value="1"/>
</dbReference>
<comment type="similarity">
    <text evidence="2">Belongs to the ABC transporter superfamily.</text>
</comment>
<name>A0A1T4M8T5_9ACTN</name>
<keyword evidence="5" id="KW-0547">Nucleotide-binding</keyword>
<dbReference type="GO" id="GO:0005524">
    <property type="term" value="F:ATP binding"/>
    <property type="evidence" value="ECO:0007669"/>
    <property type="project" value="UniProtKB-KW"/>
</dbReference>
<keyword evidence="10" id="KW-1185">Reference proteome</keyword>
<dbReference type="SUPFAM" id="SSF52540">
    <property type="entry name" value="P-loop containing nucleoside triphosphate hydrolases"/>
    <property type="match status" value="1"/>
</dbReference>
<sequence length="267" mass="28284">MTANPTTSGPLLAIRDLRIGFGARTQVHIGELDVRAGEIVGLAGESGAGKSLTGLSVLGLSQRSGATVTGSITLDGVELVGAPEARLRRLRGGTMALIPQNPSSAFNPVLRVGTTVRRALRLHGDSRATARRRAVEAVTKVRLEEQHLERYPHQLSGGQLQRVAIALGLALGARLLIADEPTSALDVTVQDEICGLLRSLRDDEGVSALFVSHDLAVLGSTCDRIAVMRDGRILEDRPAVDLVTAPHHDYTRELLAAVPRLRGGSDA</sequence>
<gene>
    <name evidence="9" type="ORF">SAMN02745673_00999</name>
</gene>
<evidence type="ECO:0000256" key="3">
    <source>
        <dbReference type="ARBA" id="ARBA00022448"/>
    </source>
</evidence>
<dbReference type="Proteomes" id="UP000190637">
    <property type="component" value="Unassembled WGS sequence"/>
</dbReference>
<dbReference type="STRING" id="1122192.SAMN02745673_00999"/>
<dbReference type="InterPro" id="IPR027417">
    <property type="entry name" value="P-loop_NTPase"/>
</dbReference>
<keyword evidence="6" id="KW-0067">ATP-binding</keyword>
<dbReference type="InterPro" id="IPR003593">
    <property type="entry name" value="AAA+_ATPase"/>
</dbReference>
<dbReference type="CDD" id="cd03257">
    <property type="entry name" value="ABC_NikE_OppD_transporters"/>
    <property type="match status" value="1"/>
</dbReference>
<dbReference type="Pfam" id="PF00005">
    <property type="entry name" value="ABC_tran"/>
    <property type="match status" value="1"/>
</dbReference>
<proteinExistence type="inferred from homology"/>
<dbReference type="SMART" id="SM00382">
    <property type="entry name" value="AAA"/>
    <property type="match status" value="1"/>
</dbReference>
<dbReference type="InterPro" id="IPR003439">
    <property type="entry name" value="ABC_transporter-like_ATP-bd"/>
</dbReference>
<feature type="domain" description="ABC transporter" evidence="8">
    <location>
        <begin position="12"/>
        <end position="255"/>
    </location>
</feature>
<reference evidence="9 10" key="1">
    <citation type="submission" date="2017-02" db="EMBL/GenBank/DDBJ databases">
        <authorList>
            <person name="Peterson S.W."/>
        </authorList>
    </citation>
    <scope>NUCLEOTIDE SEQUENCE [LARGE SCALE GENOMIC DNA]</scope>
    <source>
        <strain evidence="9 10">DSM 45154</strain>
    </source>
</reference>
<evidence type="ECO:0000256" key="1">
    <source>
        <dbReference type="ARBA" id="ARBA00004202"/>
    </source>
</evidence>
<keyword evidence="4" id="KW-1003">Cell membrane</keyword>
<keyword evidence="7" id="KW-0472">Membrane</keyword>
<evidence type="ECO:0000256" key="2">
    <source>
        <dbReference type="ARBA" id="ARBA00005417"/>
    </source>
</evidence>
<dbReference type="InterPro" id="IPR017871">
    <property type="entry name" value="ABC_transporter-like_CS"/>
</dbReference>
<protein>
    <submittedName>
        <fullName evidence="9">ABC-type dipeptide/oligopeptide/nickel transport system, ATPase component</fullName>
    </submittedName>
</protein>
<evidence type="ECO:0000256" key="4">
    <source>
        <dbReference type="ARBA" id="ARBA00022475"/>
    </source>
</evidence>
<dbReference type="PANTHER" id="PTHR43297:SF2">
    <property type="entry name" value="DIPEPTIDE TRANSPORT ATP-BINDING PROTEIN DPPD"/>
    <property type="match status" value="1"/>
</dbReference>
<organism evidence="9 10">
    <name type="scientific">Marinactinospora thermotolerans DSM 45154</name>
    <dbReference type="NCBI Taxonomy" id="1122192"/>
    <lineage>
        <taxon>Bacteria</taxon>
        <taxon>Bacillati</taxon>
        <taxon>Actinomycetota</taxon>
        <taxon>Actinomycetes</taxon>
        <taxon>Streptosporangiales</taxon>
        <taxon>Nocardiopsidaceae</taxon>
        <taxon>Marinactinospora</taxon>
    </lineage>
</organism>
<evidence type="ECO:0000313" key="10">
    <source>
        <dbReference type="Proteomes" id="UP000190637"/>
    </source>
</evidence>
<evidence type="ECO:0000259" key="8">
    <source>
        <dbReference type="PROSITE" id="PS50893"/>
    </source>
</evidence>